<reference evidence="3 5" key="3">
    <citation type="submission" date="2017-12" db="EMBL/GenBank/DDBJ databases">
        <authorList>
            <person name="Levesque S."/>
        </authorList>
    </citation>
    <scope>NUCLEOTIDE SEQUENCE [LARGE SCALE GENOMIC DNA]</scope>
    <source>
        <strain evidence="3 5">SMQ-1420</strain>
    </source>
</reference>
<proteinExistence type="predicted"/>
<dbReference type="OrthoDB" id="26212at2"/>
<gene>
    <name evidence="2" type="ORF">BLSMQ_0444</name>
    <name evidence="3" type="ORF">CXR27_02440</name>
</gene>
<dbReference type="Proteomes" id="UP000282731">
    <property type="component" value="Chromosome"/>
</dbReference>
<dbReference type="EMBL" id="CP017150">
    <property type="protein sequence ID" value="AOP52162.1"/>
    <property type="molecule type" value="Genomic_DNA"/>
</dbReference>
<sequence>MTFDSATSASVAELLDRTTRTDNEWVIRKSDLAPRVADLIEAVLESVAHGDAITVGRVPEVLTTTMAAKILGMSRPTLMKHIRDGRLTSHSVGTHTRLRREDVVEFRRSLRADRARAIQDLMELEDELGI</sequence>
<reference evidence="2" key="1">
    <citation type="submission" date="2016-09" db="EMBL/GenBank/DDBJ databases">
        <title>Complete Genome Sequence of Brevibacterium aurantiacum SMQ-1335.</title>
        <authorList>
            <person name="de Melo A.G."/>
            <person name="Labrie S.J."/>
            <person name="Dumaresq J."/>
            <person name="Roberts R.J."/>
            <person name="Tremblay D.M."/>
            <person name="Moineau S."/>
        </authorList>
    </citation>
    <scope>NUCLEOTIDE SEQUENCE</scope>
    <source>
        <strain evidence="2">SMQ-1335</strain>
    </source>
</reference>
<dbReference type="GO" id="GO:0003677">
    <property type="term" value="F:DNA binding"/>
    <property type="evidence" value="ECO:0007669"/>
    <property type="project" value="UniProtKB-KW"/>
</dbReference>
<dbReference type="InterPro" id="IPR010093">
    <property type="entry name" value="SinI_DNA-bd"/>
</dbReference>
<name>A0A1D7VZM4_BREAU</name>
<reference evidence="3 5" key="4">
    <citation type="submission" date="2019-01" db="EMBL/GenBank/DDBJ databases">
        <title>Comparative genomic analysis of Brevibacterium aurantiacum sheds light on its evolution and its adaptation to smear-ripened cheeses.</title>
        <authorList>
            <person name="Moineau S."/>
        </authorList>
    </citation>
    <scope>NUCLEOTIDE SEQUENCE [LARGE SCALE GENOMIC DNA]</scope>
    <source>
        <strain evidence="3 5">SMQ-1420</strain>
    </source>
</reference>
<dbReference type="KEGG" id="blin:BLSMQ_0444"/>
<dbReference type="SUPFAM" id="SSF46955">
    <property type="entry name" value="Putative DNA-binding domain"/>
    <property type="match status" value="1"/>
</dbReference>
<accession>A0A1D7VZM4</accession>
<dbReference type="EMBL" id="CP025334">
    <property type="protein sequence ID" value="AZT95998.1"/>
    <property type="molecule type" value="Genomic_DNA"/>
</dbReference>
<dbReference type="Proteomes" id="UP000094793">
    <property type="component" value="Chromosome"/>
</dbReference>
<evidence type="ECO:0000313" key="4">
    <source>
        <dbReference type="Proteomes" id="UP000094793"/>
    </source>
</evidence>
<evidence type="ECO:0000313" key="5">
    <source>
        <dbReference type="Proteomes" id="UP000282731"/>
    </source>
</evidence>
<dbReference type="NCBIfam" id="TIGR01764">
    <property type="entry name" value="excise"/>
    <property type="match status" value="1"/>
</dbReference>
<evidence type="ECO:0000313" key="3">
    <source>
        <dbReference type="EMBL" id="AZT95998.1"/>
    </source>
</evidence>
<dbReference type="InterPro" id="IPR041657">
    <property type="entry name" value="HTH_17"/>
</dbReference>
<dbReference type="RefSeq" id="WP_069599362.1">
    <property type="nucleotide sequence ID" value="NZ_CP017150.1"/>
</dbReference>
<protein>
    <submittedName>
        <fullName evidence="3">DNA-binding protein</fullName>
    </submittedName>
    <submittedName>
        <fullName evidence="2">Putative excisionase</fullName>
    </submittedName>
</protein>
<organism evidence="2 4">
    <name type="scientific">Brevibacterium aurantiacum</name>
    <dbReference type="NCBI Taxonomy" id="273384"/>
    <lineage>
        <taxon>Bacteria</taxon>
        <taxon>Bacillati</taxon>
        <taxon>Actinomycetota</taxon>
        <taxon>Actinomycetes</taxon>
        <taxon>Micrococcales</taxon>
        <taxon>Brevibacteriaceae</taxon>
        <taxon>Brevibacterium</taxon>
    </lineage>
</organism>
<evidence type="ECO:0000259" key="1">
    <source>
        <dbReference type="Pfam" id="PF12728"/>
    </source>
</evidence>
<dbReference type="PATRIC" id="fig|1703.10.peg.457"/>
<feature type="domain" description="Helix-turn-helix" evidence="1">
    <location>
        <begin position="61"/>
        <end position="109"/>
    </location>
</feature>
<reference evidence="4" key="2">
    <citation type="submission" date="2016-09" db="EMBL/GenBank/DDBJ databases">
        <title>Complete Genome Sequence of Brevibacterium linens SMQ-1335.</title>
        <authorList>
            <person name="de Melo A.G."/>
            <person name="Labrie S.J."/>
            <person name="Dumaresq J."/>
            <person name="Roberts R.J."/>
            <person name="Tremblay D.M."/>
            <person name="Moineau S."/>
        </authorList>
    </citation>
    <scope>NUCLEOTIDE SEQUENCE [LARGE SCALE GENOMIC DNA]</scope>
    <source>
        <strain evidence="4">SMQ-1335</strain>
    </source>
</reference>
<dbReference type="InterPro" id="IPR009061">
    <property type="entry name" value="DNA-bd_dom_put_sf"/>
</dbReference>
<evidence type="ECO:0000313" key="2">
    <source>
        <dbReference type="EMBL" id="AOP52162.1"/>
    </source>
</evidence>
<keyword evidence="3" id="KW-0238">DNA-binding</keyword>
<dbReference type="Pfam" id="PF12728">
    <property type="entry name" value="HTH_17"/>
    <property type="match status" value="1"/>
</dbReference>
<dbReference type="AlphaFoldDB" id="A0A1D7VZM4"/>